<comment type="caution">
    <text evidence="1">The sequence shown here is derived from an EMBL/GenBank/DDBJ whole genome shotgun (WGS) entry which is preliminary data.</text>
</comment>
<dbReference type="Proteomes" id="UP000029223">
    <property type="component" value="Unassembled WGS sequence"/>
</dbReference>
<keyword evidence="2" id="KW-1185">Reference proteome</keyword>
<evidence type="ECO:0000313" key="2">
    <source>
        <dbReference type="Proteomes" id="UP000029223"/>
    </source>
</evidence>
<name>A0ABQ0J712_9VIBR</name>
<gene>
    <name evidence="1" type="ORF">JCM19239_2022</name>
</gene>
<organism evidence="1 2">
    <name type="scientific">Vibrio variabilis</name>
    <dbReference type="NCBI Taxonomy" id="990271"/>
    <lineage>
        <taxon>Bacteria</taxon>
        <taxon>Pseudomonadati</taxon>
        <taxon>Pseudomonadota</taxon>
        <taxon>Gammaproteobacteria</taxon>
        <taxon>Vibrionales</taxon>
        <taxon>Vibrionaceae</taxon>
        <taxon>Vibrio</taxon>
    </lineage>
</organism>
<sequence length="54" mass="5889">MNDFPFKKLTQQVFTMISSPIPQQTVTLKQASSSSFNGAMGAALRATQFEVHAV</sequence>
<proteinExistence type="predicted"/>
<reference evidence="2" key="1">
    <citation type="submission" date="2014-09" db="EMBL/GenBank/DDBJ databases">
        <title>Vibrio variabilis JCM 19239. (C206) whole genome shotgun sequence.</title>
        <authorList>
            <person name="Sawabe T."/>
            <person name="Meirelles P."/>
            <person name="Nakanishi M."/>
            <person name="Sayaka M."/>
            <person name="Hattori M."/>
            <person name="Ohkuma M."/>
        </authorList>
    </citation>
    <scope>NUCLEOTIDE SEQUENCE [LARGE SCALE GENOMIC DNA]</scope>
    <source>
        <strain evidence="2">JCM 19239</strain>
    </source>
</reference>
<evidence type="ECO:0000313" key="1">
    <source>
        <dbReference type="EMBL" id="GAL24568.1"/>
    </source>
</evidence>
<protein>
    <submittedName>
        <fullName evidence="1">Uncharacterized protein</fullName>
    </submittedName>
</protein>
<dbReference type="EMBL" id="BBMS01000004">
    <property type="protein sequence ID" value="GAL24568.1"/>
    <property type="molecule type" value="Genomic_DNA"/>
</dbReference>
<accession>A0ABQ0J712</accession>